<sequence>SDDVLIASGVNCPGNGEISFIEPTYSEVRDVHPSHGSERDEEAQKSNESNTLVELGNCKEVSSNSEDVALEENVSDEVLITSGVNCAGGEENASTETKM</sequence>
<dbReference type="AlphaFoldDB" id="A0A146LGF0"/>
<feature type="non-terminal residue" evidence="2">
    <location>
        <position position="1"/>
    </location>
</feature>
<organism evidence="2">
    <name type="scientific">Lygus hesperus</name>
    <name type="common">Western plant bug</name>
    <dbReference type="NCBI Taxonomy" id="30085"/>
    <lineage>
        <taxon>Eukaryota</taxon>
        <taxon>Metazoa</taxon>
        <taxon>Ecdysozoa</taxon>
        <taxon>Arthropoda</taxon>
        <taxon>Hexapoda</taxon>
        <taxon>Insecta</taxon>
        <taxon>Pterygota</taxon>
        <taxon>Neoptera</taxon>
        <taxon>Paraneoptera</taxon>
        <taxon>Hemiptera</taxon>
        <taxon>Heteroptera</taxon>
        <taxon>Panheteroptera</taxon>
        <taxon>Cimicomorpha</taxon>
        <taxon>Miridae</taxon>
        <taxon>Mirini</taxon>
        <taxon>Lygus</taxon>
    </lineage>
</organism>
<feature type="compositionally biased region" description="Basic and acidic residues" evidence="1">
    <location>
        <begin position="29"/>
        <end position="45"/>
    </location>
</feature>
<accession>A0A146LGF0</accession>
<gene>
    <name evidence="2" type="ORF">g.63554</name>
</gene>
<name>A0A146LGF0_LYGHE</name>
<proteinExistence type="predicted"/>
<feature type="region of interest" description="Disordered" evidence="1">
    <location>
        <begin position="29"/>
        <end position="54"/>
    </location>
</feature>
<protein>
    <submittedName>
        <fullName evidence="2">Uncharacterized protein</fullName>
    </submittedName>
</protein>
<evidence type="ECO:0000313" key="2">
    <source>
        <dbReference type="EMBL" id="JAQ07188.1"/>
    </source>
</evidence>
<evidence type="ECO:0000256" key="1">
    <source>
        <dbReference type="SAM" id="MobiDB-lite"/>
    </source>
</evidence>
<reference evidence="2" key="1">
    <citation type="journal article" date="2016" name="Gigascience">
        <title>De novo construction of an expanded transcriptome assembly for the western tarnished plant bug, Lygus hesperus.</title>
        <authorList>
            <person name="Tassone E.E."/>
            <person name="Geib S.M."/>
            <person name="Hall B."/>
            <person name="Fabrick J.A."/>
            <person name="Brent C.S."/>
            <person name="Hull J.J."/>
        </authorList>
    </citation>
    <scope>NUCLEOTIDE SEQUENCE</scope>
</reference>
<dbReference type="EMBL" id="GDHC01011441">
    <property type="protein sequence ID" value="JAQ07188.1"/>
    <property type="molecule type" value="Transcribed_RNA"/>
</dbReference>